<sequence length="103" mass="11901">MENSHKMESNARSFENLDEKYRYTSVGCLVDYLKANGYTPIEVLIDYVSSIRHLMTTSKGKPFTKNAFEIVDYALTWYPNIFKLEGCPENTPGRIAYTVLYIN</sequence>
<comment type="caution">
    <text evidence="1">The sequence shown here is derived from an EMBL/GenBank/DDBJ whole genome shotgun (WGS) entry which is preliminary data.</text>
</comment>
<proteinExistence type="predicted"/>
<protein>
    <submittedName>
        <fullName evidence="1">Uncharacterized protein</fullName>
    </submittedName>
</protein>
<dbReference type="Proteomes" id="UP001162131">
    <property type="component" value="Unassembled WGS sequence"/>
</dbReference>
<gene>
    <name evidence="1" type="ORF">BSTOLATCC_MIC11826</name>
</gene>
<dbReference type="EMBL" id="CAJZBQ010000012">
    <property type="protein sequence ID" value="CAG9314831.1"/>
    <property type="molecule type" value="Genomic_DNA"/>
</dbReference>
<reference evidence="1" key="1">
    <citation type="submission" date="2021-09" db="EMBL/GenBank/DDBJ databases">
        <authorList>
            <consortium name="AG Swart"/>
            <person name="Singh M."/>
            <person name="Singh A."/>
            <person name="Seah K."/>
            <person name="Emmerich C."/>
        </authorList>
    </citation>
    <scope>NUCLEOTIDE SEQUENCE</scope>
    <source>
        <strain evidence="1">ATCC30299</strain>
    </source>
</reference>
<evidence type="ECO:0000313" key="2">
    <source>
        <dbReference type="Proteomes" id="UP001162131"/>
    </source>
</evidence>
<organism evidence="1 2">
    <name type="scientific">Blepharisma stoltei</name>
    <dbReference type="NCBI Taxonomy" id="1481888"/>
    <lineage>
        <taxon>Eukaryota</taxon>
        <taxon>Sar</taxon>
        <taxon>Alveolata</taxon>
        <taxon>Ciliophora</taxon>
        <taxon>Postciliodesmatophora</taxon>
        <taxon>Heterotrichea</taxon>
        <taxon>Heterotrichida</taxon>
        <taxon>Blepharismidae</taxon>
        <taxon>Blepharisma</taxon>
    </lineage>
</organism>
<dbReference type="AlphaFoldDB" id="A0AAU9IZ81"/>
<keyword evidence="2" id="KW-1185">Reference proteome</keyword>
<name>A0AAU9IZ81_9CILI</name>
<accession>A0AAU9IZ81</accession>
<evidence type="ECO:0000313" key="1">
    <source>
        <dbReference type="EMBL" id="CAG9314831.1"/>
    </source>
</evidence>